<evidence type="ECO:0000313" key="5">
    <source>
        <dbReference type="EMBL" id="QNQ90346.1"/>
    </source>
</evidence>
<organism evidence="5 6">
    <name type="scientific">Corynebacterium poyangense</name>
    <dbReference type="NCBI Taxonomy" id="2684405"/>
    <lineage>
        <taxon>Bacteria</taxon>
        <taxon>Bacillati</taxon>
        <taxon>Actinomycetota</taxon>
        <taxon>Actinomycetes</taxon>
        <taxon>Mycobacteriales</taxon>
        <taxon>Corynebacteriaceae</taxon>
        <taxon>Corynebacterium</taxon>
    </lineage>
</organism>
<dbReference type="SUPFAM" id="SSF53597">
    <property type="entry name" value="Dihydrofolate reductase-like"/>
    <property type="match status" value="1"/>
</dbReference>
<dbReference type="Gene3D" id="3.40.430.10">
    <property type="entry name" value="Dihydrofolate Reductase, subunit A"/>
    <property type="match status" value="1"/>
</dbReference>
<dbReference type="InterPro" id="IPR002734">
    <property type="entry name" value="RibDG_C"/>
</dbReference>
<evidence type="ECO:0000259" key="4">
    <source>
        <dbReference type="Pfam" id="PF01872"/>
    </source>
</evidence>
<proteinExistence type="predicted"/>
<evidence type="ECO:0000313" key="6">
    <source>
        <dbReference type="Proteomes" id="UP000516320"/>
    </source>
</evidence>
<dbReference type="GO" id="GO:0008703">
    <property type="term" value="F:5-amino-6-(5-phosphoribosylamino)uracil reductase activity"/>
    <property type="evidence" value="ECO:0007669"/>
    <property type="project" value="InterPro"/>
</dbReference>
<evidence type="ECO:0000256" key="1">
    <source>
        <dbReference type="ARBA" id="ARBA00005104"/>
    </source>
</evidence>
<evidence type="ECO:0000256" key="3">
    <source>
        <dbReference type="ARBA" id="ARBA00023002"/>
    </source>
</evidence>
<name>A0A7H0SP71_9CORY</name>
<dbReference type="NCBIfam" id="NF010663">
    <property type="entry name" value="PRK14059.1-1"/>
    <property type="match status" value="1"/>
</dbReference>
<dbReference type="PANTHER" id="PTHR38011">
    <property type="entry name" value="DIHYDROFOLATE REDUCTASE FAMILY PROTEIN (AFU_ORTHOLOGUE AFUA_8G06820)"/>
    <property type="match status" value="1"/>
</dbReference>
<dbReference type="InterPro" id="IPR024072">
    <property type="entry name" value="DHFR-like_dom_sf"/>
</dbReference>
<comment type="pathway">
    <text evidence="1">Cofactor biosynthesis; riboflavin biosynthesis.</text>
</comment>
<dbReference type="InterPro" id="IPR050765">
    <property type="entry name" value="Riboflavin_Biosynth_HTPR"/>
</dbReference>
<gene>
    <name evidence="5" type="ORF">GP475_06625</name>
</gene>
<dbReference type="RefSeq" id="WP_187973662.1">
    <property type="nucleotide sequence ID" value="NZ_CP046884.1"/>
</dbReference>
<dbReference type="Pfam" id="PF01872">
    <property type="entry name" value="RibD_C"/>
    <property type="match status" value="1"/>
</dbReference>
<evidence type="ECO:0000256" key="2">
    <source>
        <dbReference type="ARBA" id="ARBA00022857"/>
    </source>
</evidence>
<dbReference type="EMBL" id="CP046884">
    <property type="protein sequence ID" value="QNQ90346.1"/>
    <property type="molecule type" value="Genomic_DNA"/>
</dbReference>
<accession>A0A7H0SP71</accession>
<dbReference type="GO" id="GO:0009231">
    <property type="term" value="P:riboflavin biosynthetic process"/>
    <property type="evidence" value="ECO:0007669"/>
    <property type="project" value="InterPro"/>
</dbReference>
<reference evidence="5 6" key="1">
    <citation type="submission" date="2019-12" db="EMBL/GenBank/DDBJ databases">
        <title>Corynebacterium sp. nov., isolated from feces of the Anser Albifrons in China.</title>
        <authorList>
            <person name="Liu Q."/>
        </authorList>
    </citation>
    <scope>NUCLEOTIDE SEQUENCE [LARGE SCALE GENOMIC DNA]</scope>
    <source>
        <strain evidence="5 6">4H37-19</strain>
    </source>
</reference>
<protein>
    <submittedName>
        <fullName evidence="5">Pyrimidine reductase family protein</fullName>
    </submittedName>
</protein>
<sequence length="257" mass="28269">MPHSTHHPSAFCVTELSPQHCTSFLGPFAPADQPELRMIGIMSMNGSATLHGSSSAMGSPTDQAMLAAVRAWSDAILVGAQTVLAEDYSPLRQPLPSPAHDHSVTSRPLPRFAVLTRSLNIDLTARFFSQPHDSSPIIVTAVHPATDTRRTSLITTLRNRGFEVWELPDLSPRAVVTMLYRHGLKRLSLEGGPSIYGQFLEADLVDILHLSLDPHLSSPVELPFVQASTPMSRRFRPEAIAADKNGVVFIRYRRIHE</sequence>
<feature type="domain" description="Bacterial bifunctional deaminase-reductase C-terminal" evidence="4">
    <location>
        <begin position="41"/>
        <end position="216"/>
    </location>
</feature>
<keyword evidence="2" id="KW-0521">NADP</keyword>
<dbReference type="KEGG" id="cpoy:GP475_06625"/>
<keyword evidence="3" id="KW-0560">Oxidoreductase</keyword>
<dbReference type="AlphaFoldDB" id="A0A7H0SP71"/>
<keyword evidence="6" id="KW-1185">Reference proteome</keyword>
<dbReference type="PANTHER" id="PTHR38011:SF7">
    <property type="entry name" value="2,5-DIAMINO-6-RIBOSYLAMINO-4(3H)-PYRIMIDINONE 5'-PHOSPHATE REDUCTASE"/>
    <property type="match status" value="1"/>
</dbReference>
<dbReference type="Proteomes" id="UP000516320">
    <property type="component" value="Chromosome"/>
</dbReference>